<accession>A0ACC2VJD4</accession>
<evidence type="ECO:0000313" key="1">
    <source>
        <dbReference type="EMBL" id="KAJ9098711.1"/>
    </source>
</evidence>
<reference evidence="1" key="1">
    <citation type="submission" date="2023-04" db="EMBL/GenBank/DDBJ databases">
        <title>Draft Genome sequencing of Naganishia species isolated from polar environments using Oxford Nanopore Technology.</title>
        <authorList>
            <person name="Leo P."/>
            <person name="Venkateswaran K."/>
        </authorList>
    </citation>
    <scope>NUCLEOTIDE SEQUENCE</scope>
    <source>
        <strain evidence="1">MNA-CCFEE 5423</strain>
    </source>
</reference>
<keyword evidence="2" id="KW-1185">Reference proteome</keyword>
<proteinExistence type="predicted"/>
<dbReference type="Proteomes" id="UP001227268">
    <property type="component" value="Unassembled WGS sequence"/>
</dbReference>
<gene>
    <name evidence="1" type="ORF">QFC21_004359</name>
</gene>
<name>A0ACC2VJD4_9TREE</name>
<evidence type="ECO:0000313" key="2">
    <source>
        <dbReference type="Proteomes" id="UP001227268"/>
    </source>
</evidence>
<sequence length="716" mass="75060">MQAFKALPLMRPSRSSSPAPPVTTPTNGDPLPAVWNGSAVANALPNVTRSASGPPRSRTITRPLGGLSLGAKDGALTPHHTGPAGLPTPAGVVPGIALNGLPNGSKAGTSPPGTRPSTPGMPPSASMGNLGSENGTTTTAGGVIDAIGLRLSEQVNKTCFGVDLNSRKGFKKGSGWTLGEAVIKELPAPTADAYLLRAVLRTSVRSLTIYTSRLEYFLLPAISDPSFPAPMQLQTLMPTASNAVHLLNQLQMFALSVCHAAWETCEVLEVALETQTYPRFVAELLRPIMDKLDSIVARVVTPLLASLKKELILSLDFSQTAVASPPINGNKLLPAASALAPATILPSSIPSKAASHIPVCMRAFAAKVDGARRAFEIICKDCREDGESWIASVVVAIVWRGIVNCSEKTDVQDSSKIFAFSAAIHGRPPSPESVARAMVSLANDGTLGIPHHAQTAIVGGAVVKMASILPSRAASRPGSPPKKAAELPVIPGAQGIAIPPAALILASFEALVTRLVSGLVQKPAAIAPSANDPTVTEHLAREALSEALEAVTSMKIVVTALERPPTYMCEVLQHLKDDIDMATEQDEQVVDAAEDVPAVLLFHLIAKKVNKSIAQLAPSTGSRGATLLRSPAQVWGISEEEYDRQVLSAFSVAEERARRVALVYKSELERAAKDLAVSGAVGNSSSELRREAAKTWIKTMNLALVSRCGVPCVLPL</sequence>
<organism evidence="1 2">
    <name type="scientific">Naganishia friedmannii</name>
    <dbReference type="NCBI Taxonomy" id="89922"/>
    <lineage>
        <taxon>Eukaryota</taxon>
        <taxon>Fungi</taxon>
        <taxon>Dikarya</taxon>
        <taxon>Basidiomycota</taxon>
        <taxon>Agaricomycotina</taxon>
        <taxon>Tremellomycetes</taxon>
        <taxon>Filobasidiales</taxon>
        <taxon>Filobasidiaceae</taxon>
        <taxon>Naganishia</taxon>
    </lineage>
</organism>
<dbReference type="EMBL" id="JASBWT010000014">
    <property type="protein sequence ID" value="KAJ9098711.1"/>
    <property type="molecule type" value="Genomic_DNA"/>
</dbReference>
<comment type="caution">
    <text evidence="1">The sequence shown here is derived from an EMBL/GenBank/DDBJ whole genome shotgun (WGS) entry which is preliminary data.</text>
</comment>
<protein>
    <submittedName>
        <fullName evidence="1">Uncharacterized protein</fullName>
    </submittedName>
</protein>